<reference evidence="3" key="2">
    <citation type="submission" date="2020-05" db="UniProtKB">
        <authorList>
            <consortium name="EnsemblMetazoa"/>
        </authorList>
    </citation>
    <scope>IDENTIFICATION</scope>
    <source>
        <strain evidence="3">JHB</strain>
    </source>
</reference>
<keyword evidence="1" id="KW-0472">Membrane</keyword>
<keyword evidence="4" id="KW-1185">Reference proteome</keyword>
<accession>B0WCF9</accession>
<sequence>MKKDDKHTKDRIDRKIRHPTAPSSMKTIIMNLIIAFFLYLLRRGIEAGGKSAITKYSKFIK</sequence>
<protein>
    <submittedName>
        <fullName evidence="2 3">Uncharacterized protein</fullName>
    </submittedName>
</protein>
<name>B0WCF9_CULQU</name>
<organism>
    <name type="scientific">Culex quinquefasciatus</name>
    <name type="common">Southern house mosquito</name>
    <name type="synonym">Culex pungens</name>
    <dbReference type="NCBI Taxonomy" id="7176"/>
    <lineage>
        <taxon>Eukaryota</taxon>
        <taxon>Metazoa</taxon>
        <taxon>Ecdysozoa</taxon>
        <taxon>Arthropoda</taxon>
        <taxon>Hexapoda</taxon>
        <taxon>Insecta</taxon>
        <taxon>Pterygota</taxon>
        <taxon>Neoptera</taxon>
        <taxon>Endopterygota</taxon>
        <taxon>Diptera</taxon>
        <taxon>Nematocera</taxon>
        <taxon>Culicoidea</taxon>
        <taxon>Culicidae</taxon>
        <taxon>Culicinae</taxon>
        <taxon>Culicini</taxon>
        <taxon>Culex</taxon>
        <taxon>Culex</taxon>
    </lineage>
</organism>
<evidence type="ECO:0000313" key="3">
    <source>
        <dbReference type="EnsemblMetazoa" id="CPIJ004783-PA"/>
    </source>
</evidence>
<dbReference type="AlphaFoldDB" id="B0WCF9"/>
<evidence type="ECO:0000256" key="1">
    <source>
        <dbReference type="SAM" id="Phobius"/>
    </source>
</evidence>
<dbReference type="EnsemblMetazoa" id="CPIJ004783-RA">
    <property type="protein sequence ID" value="CPIJ004783-PA"/>
    <property type="gene ID" value="CPIJ004783"/>
</dbReference>
<evidence type="ECO:0000313" key="2">
    <source>
        <dbReference type="EMBL" id="EDS43483.1"/>
    </source>
</evidence>
<dbReference type="KEGG" id="cqu:CpipJ_CPIJ004783"/>
<keyword evidence="1" id="KW-0812">Transmembrane</keyword>
<evidence type="ECO:0000313" key="4">
    <source>
        <dbReference type="Proteomes" id="UP000002320"/>
    </source>
</evidence>
<dbReference type="InParanoid" id="B0WCF9"/>
<feature type="transmembrane region" description="Helical" evidence="1">
    <location>
        <begin position="21"/>
        <end position="41"/>
    </location>
</feature>
<dbReference type="VEuPathDB" id="VectorBase:CPIJ004783"/>
<reference evidence="2" key="1">
    <citation type="submission" date="2007-03" db="EMBL/GenBank/DDBJ databases">
        <title>Annotation of Culex pipiens quinquefasciatus.</title>
        <authorList>
            <consortium name="The Broad Institute Genome Sequencing Platform"/>
            <person name="Atkinson P.W."/>
            <person name="Hemingway J."/>
            <person name="Christensen B.M."/>
            <person name="Higgs S."/>
            <person name="Kodira C."/>
            <person name="Hannick L."/>
            <person name="Megy K."/>
            <person name="O'Leary S."/>
            <person name="Pearson M."/>
            <person name="Haas B.J."/>
            <person name="Mauceli E."/>
            <person name="Wortman J.R."/>
            <person name="Lee N.H."/>
            <person name="Guigo R."/>
            <person name="Stanke M."/>
            <person name="Alvarado L."/>
            <person name="Amedeo P."/>
            <person name="Antoine C.H."/>
            <person name="Arensburger P."/>
            <person name="Bidwell S.L."/>
            <person name="Crawford M."/>
            <person name="Camaro F."/>
            <person name="Devon K."/>
            <person name="Engels R."/>
            <person name="Hammond M."/>
            <person name="Howarth C."/>
            <person name="Koehrsen M."/>
            <person name="Lawson D."/>
            <person name="Montgomery P."/>
            <person name="Nene V."/>
            <person name="Nusbaum C."/>
            <person name="Puiu D."/>
            <person name="Romero-Severson J."/>
            <person name="Severson D.W."/>
            <person name="Shumway M."/>
            <person name="Sisk P."/>
            <person name="Stolte C."/>
            <person name="Zeng Q."/>
            <person name="Eisenstadt E."/>
            <person name="Fraser-Liggett C."/>
            <person name="Strausberg R."/>
            <person name="Galagan J."/>
            <person name="Birren B."/>
            <person name="Collins F.H."/>
        </authorList>
    </citation>
    <scope>NUCLEOTIDE SEQUENCE [LARGE SCALE GENOMIC DNA]</scope>
    <source>
        <strain evidence="2">JHB</strain>
    </source>
</reference>
<proteinExistence type="predicted"/>
<keyword evidence="1" id="KW-1133">Transmembrane helix</keyword>
<dbReference type="OMA" id="SMKTIIM"/>
<dbReference type="eggNOG" id="ENOG502T8PU">
    <property type="taxonomic scope" value="Eukaryota"/>
</dbReference>
<dbReference type="HOGENOM" id="CLU_2924889_0_0_1"/>
<gene>
    <name evidence="3" type="primary">6036331</name>
    <name evidence="2" type="ORF">CpipJ_CPIJ004783</name>
</gene>
<dbReference type="Proteomes" id="UP000002320">
    <property type="component" value="Unassembled WGS sequence"/>
</dbReference>
<dbReference type="EMBL" id="DS231887">
    <property type="protein sequence ID" value="EDS43483.1"/>
    <property type="molecule type" value="Genomic_DNA"/>
</dbReference>